<name>A0A1T3IK01_ELIME</name>
<accession>A0A1T3IK01</accession>
<dbReference type="AlphaFoldDB" id="A0A1T3IK01"/>
<protein>
    <submittedName>
        <fullName evidence="1">Uncharacterized protein</fullName>
    </submittedName>
</protein>
<organism evidence="1 2">
    <name type="scientific">Elizabethkingia meningoseptica</name>
    <name type="common">Chryseobacterium meningosepticum</name>
    <dbReference type="NCBI Taxonomy" id="238"/>
    <lineage>
        <taxon>Bacteria</taxon>
        <taxon>Pseudomonadati</taxon>
        <taxon>Bacteroidota</taxon>
        <taxon>Flavobacteriia</taxon>
        <taxon>Flavobacteriales</taxon>
        <taxon>Weeksellaceae</taxon>
        <taxon>Elizabethkingia</taxon>
    </lineage>
</organism>
<keyword evidence="2" id="KW-1185">Reference proteome</keyword>
<dbReference type="STRING" id="238.BBD35_00600"/>
<sequence length="291" mass="33721">MKLYFLVLGILLSPLYIAQKTFSFKEKIHLKEFQNHYVTYGEQQLLQYINKNEKIQVRTKAYRSDREDSKNDFYQIDSVTNYKKSVTLNTSDFNFRSPKLYGDIIMEGDKLLFYPQLEKKGDPSYDRFIKDNIFFFNIPERSSVDVHYSSWHFGVLTLPLKVYFKSRSDSIKNNVILDTNINVMLGKKWGVKRYYNAPGTRDDKISTKSWSANVIMGITKVELDKFNTTPSIGSVKTNVTNFSYGLAFGYQLNKFGFFVATGIDTPLTTTGKIWNFSNRPWVGLGIGLGFW</sequence>
<comment type="caution">
    <text evidence="1">The sequence shown here is derived from an EMBL/GenBank/DDBJ whole genome shotgun (WGS) entry which is preliminary data.</text>
</comment>
<dbReference type="Proteomes" id="UP000188947">
    <property type="component" value="Unassembled WGS sequence"/>
</dbReference>
<dbReference type="EMBL" id="MPOG01000011">
    <property type="protein sequence ID" value="OOH95132.1"/>
    <property type="molecule type" value="Genomic_DNA"/>
</dbReference>
<gene>
    <name evidence="1" type="ORF">BMF97_09825</name>
</gene>
<dbReference type="OrthoDB" id="1256438at2"/>
<dbReference type="RefSeq" id="WP_070904173.1">
    <property type="nucleotide sequence ID" value="NZ_CP016378.1"/>
</dbReference>
<evidence type="ECO:0000313" key="2">
    <source>
        <dbReference type="Proteomes" id="UP000188947"/>
    </source>
</evidence>
<proteinExistence type="predicted"/>
<dbReference type="eggNOG" id="ENOG50335W3">
    <property type="taxonomic scope" value="Bacteria"/>
</dbReference>
<reference evidence="1 2" key="1">
    <citation type="submission" date="2016-11" db="EMBL/GenBank/DDBJ databases">
        <title>Genome sequence and comparative genomic analysis of clinical strain Elizabethkingia meningoseptica 61421 PRCM.</title>
        <authorList>
            <person name="Wang M."/>
            <person name="Hu S."/>
            <person name="Cao L."/>
            <person name="Jiang T."/>
            <person name="Zhou Y."/>
            <person name="Ming D."/>
        </authorList>
    </citation>
    <scope>NUCLEOTIDE SEQUENCE [LARGE SCALE GENOMIC DNA]</scope>
    <source>
        <strain evidence="1 2">61421 PRCM</strain>
    </source>
</reference>
<evidence type="ECO:0000313" key="1">
    <source>
        <dbReference type="EMBL" id="OOH95132.1"/>
    </source>
</evidence>